<keyword evidence="2" id="KW-1185">Reference proteome</keyword>
<dbReference type="AlphaFoldDB" id="A0A2J6QL02"/>
<protein>
    <submittedName>
        <fullName evidence="1">Uncharacterized protein</fullName>
    </submittedName>
</protein>
<accession>A0A2J6QL02</accession>
<name>A0A2J6QL02_9HELO</name>
<proteinExistence type="predicted"/>
<organism evidence="1 2">
    <name type="scientific">Hyaloscypha hepaticicola</name>
    <dbReference type="NCBI Taxonomy" id="2082293"/>
    <lineage>
        <taxon>Eukaryota</taxon>
        <taxon>Fungi</taxon>
        <taxon>Dikarya</taxon>
        <taxon>Ascomycota</taxon>
        <taxon>Pezizomycotina</taxon>
        <taxon>Leotiomycetes</taxon>
        <taxon>Helotiales</taxon>
        <taxon>Hyaloscyphaceae</taxon>
        <taxon>Hyaloscypha</taxon>
    </lineage>
</organism>
<reference evidence="1 2" key="1">
    <citation type="submission" date="2016-05" db="EMBL/GenBank/DDBJ databases">
        <title>A degradative enzymes factory behind the ericoid mycorrhizal symbiosis.</title>
        <authorList>
            <consortium name="DOE Joint Genome Institute"/>
            <person name="Martino E."/>
            <person name="Morin E."/>
            <person name="Grelet G."/>
            <person name="Kuo A."/>
            <person name="Kohler A."/>
            <person name="Daghino S."/>
            <person name="Barry K."/>
            <person name="Choi C."/>
            <person name="Cichocki N."/>
            <person name="Clum A."/>
            <person name="Copeland A."/>
            <person name="Hainaut M."/>
            <person name="Haridas S."/>
            <person name="Labutti K."/>
            <person name="Lindquist E."/>
            <person name="Lipzen A."/>
            <person name="Khouja H.-R."/>
            <person name="Murat C."/>
            <person name="Ohm R."/>
            <person name="Olson A."/>
            <person name="Spatafora J."/>
            <person name="Veneault-Fourrey C."/>
            <person name="Henrissat B."/>
            <person name="Grigoriev I."/>
            <person name="Martin F."/>
            <person name="Perotto S."/>
        </authorList>
    </citation>
    <scope>NUCLEOTIDE SEQUENCE [LARGE SCALE GENOMIC DNA]</scope>
    <source>
        <strain evidence="1 2">UAMH 7357</strain>
    </source>
</reference>
<sequence length="84" mass="9583">MTQEAYGNESSTFDELGEVVNRIPEELVEYYKQIAEELTVQKPPRRTEEIRHALMWICAAGEIGDVTLEGPWEALAMLKDNLKS</sequence>
<evidence type="ECO:0000313" key="2">
    <source>
        <dbReference type="Proteomes" id="UP000235672"/>
    </source>
</evidence>
<dbReference type="EMBL" id="KZ613467">
    <property type="protein sequence ID" value="PMD26934.1"/>
    <property type="molecule type" value="Genomic_DNA"/>
</dbReference>
<dbReference type="Proteomes" id="UP000235672">
    <property type="component" value="Unassembled WGS sequence"/>
</dbReference>
<gene>
    <name evidence="1" type="ORF">NA56DRAFT_641566</name>
</gene>
<evidence type="ECO:0000313" key="1">
    <source>
        <dbReference type="EMBL" id="PMD26934.1"/>
    </source>
</evidence>